<dbReference type="Proteomes" id="UP000241238">
    <property type="component" value="Chromosome"/>
</dbReference>
<dbReference type="SUPFAM" id="SSF46955">
    <property type="entry name" value="Putative DNA-binding domain"/>
    <property type="match status" value="1"/>
</dbReference>
<evidence type="ECO:0000256" key="4">
    <source>
        <dbReference type="ARBA" id="ARBA00023163"/>
    </source>
</evidence>
<keyword evidence="5" id="KW-0175">Coiled coil</keyword>
<dbReference type="PANTHER" id="PTHR30204">
    <property type="entry name" value="REDOX-CYCLING DRUG-SENSING TRANSCRIPTIONAL ACTIVATOR SOXR"/>
    <property type="match status" value="1"/>
</dbReference>
<accession>A0ABM6U0V6</accession>
<dbReference type="SUPFAM" id="SSF55136">
    <property type="entry name" value="Probable bacterial effector-binding domain"/>
    <property type="match status" value="1"/>
</dbReference>
<dbReference type="SMART" id="SM00422">
    <property type="entry name" value="HTH_MERR"/>
    <property type="match status" value="1"/>
</dbReference>
<keyword evidence="3 7" id="KW-0238">DNA-binding</keyword>
<evidence type="ECO:0000313" key="8">
    <source>
        <dbReference type="Proteomes" id="UP000241238"/>
    </source>
</evidence>
<keyword evidence="4" id="KW-0804">Transcription</keyword>
<evidence type="ECO:0000313" key="7">
    <source>
        <dbReference type="EMBL" id="AVQ29886.1"/>
    </source>
</evidence>
<gene>
    <name evidence="7" type="ORF">C4N18_01095</name>
</gene>
<sequence length="286" mass="33416">MEDYLTIGEISKLTAVPISTLRYYDSEGIFSPALKDEKNNYRYYTGFQIPVLKIIIHLKKLGFSNESIKSHLKNLNYSHTLELITKIIEETKVEIKRLQRIEKELIQNADQVKQLIEIEEKIDTFFIEEMEEIKAVYTDISLDTDPKKIIQTAFKKLDISLSTSNSSEITKKIDVPLNNTTLPIGIYALIIPRENIENGNFKEEKIIFMRDVKSIEKKMILPKNRYACLYCKNRFRDRKEYVEKLLKWIKDNNFEITGDTIIHFLAGPGFVKDPKELLYAVKIPIK</sequence>
<keyword evidence="8" id="KW-1185">Reference proteome</keyword>
<evidence type="ECO:0000256" key="1">
    <source>
        <dbReference type="ARBA" id="ARBA00022491"/>
    </source>
</evidence>
<dbReference type="InterPro" id="IPR047057">
    <property type="entry name" value="MerR_fam"/>
</dbReference>
<feature type="coiled-coil region" evidence="5">
    <location>
        <begin position="81"/>
        <end position="115"/>
    </location>
</feature>
<dbReference type="InterPro" id="IPR000551">
    <property type="entry name" value="MerR-type_HTH_dom"/>
</dbReference>
<organism evidence="7 8">
    <name type="scientific">Fusobacterium varium ATCC 27725</name>
    <dbReference type="NCBI Taxonomy" id="469618"/>
    <lineage>
        <taxon>Bacteria</taxon>
        <taxon>Fusobacteriati</taxon>
        <taxon>Fusobacteriota</taxon>
        <taxon>Fusobacteriia</taxon>
        <taxon>Fusobacteriales</taxon>
        <taxon>Fusobacteriaceae</taxon>
        <taxon>Fusobacterium</taxon>
    </lineage>
</organism>
<feature type="domain" description="HTH merR-type" evidence="6">
    <location>
        <begin position="4"/>
        <end position="74"/>
    </location>
</feature>
<dbReference type="GeneID" id="77466568"/>
<keyword evidence="2" id="KW-0805">Transcription regulation</keyword>
<dbReference type="InterPro" id="IPR009061">
    <property type="entry name" value="DNA-bd_dom_put_sf"/>
</dbReference>
<dbReference type="InterPro" id="IPR011256">
    <property type="entry name" value="Reg_factor_effector_dom_sf"/>
</dbReference>
<dbReference type="Gene3D" id="1.10.1660.10">
    <property type="match status" value="1"/>
</dbReference>
<evidence type="ECO:0000259" key="6">
    <source>
        <dbReference type="PROSITE" id="PS50937"/>
    </source>
</evidence>
<evidence type="ECO:0000256" key="3">
    <source>
        <dbReference type="ARBA" id="ARBA00023125"/>
    </source>
</evidence>
<name>A0ABM6U0V6_FUSVA</name>
<proteinExistence type="predicted"/>
<reference evidence="8" key="1">
    <citation type="journal article" date="2018" name="MSphere">
        <title>Fusobacterium Genomics Using MinION and Illumina Sequencing Enables Genome Completion and Correction.</title>
        <authorList>
            <person name="Todd S.M."/>
            <person name="Settlage R.E."/>
            <person name="Lahmers K.K."/>
            <person name="Slade D.J."/>
        </authorList>
    </citation>
    <scope>NUCLEOTIDE SEQUENCE [LARGE SCALE GENOMIC DNA]</scope>
    <source>
        <strain evidence="8">ATCC 27725</strain>
    </source>
</reference>
<protein>
    <submittedName>
        <fullName evidence="7">MerR family DNA-binding transcriptional regulator</fullName>
    </submittedName>
</protein>
<dbReference type="Pfam" id="PF13411">
    <property type="entry name" value="MerR_1"/>
    <property type="match status" value="1"/>
</dbReference>
<evidence type="ECO:0000256" key="5">
    <source>
        <dbReference type="SAM" id="Coils"/>
    </source>
</evidence>
<dbReference type="Gene3D" id="3.20.80.10">
    <property type="entry name" value="Regulatory factor, effector binding domain"/>
    <property type="match status" value="1"/>
</dbReference>
<dbReference type="PROSITE" id="PS50937">
    <property type="entry name" value="HTH_MERR_2"/>
    <property type="match status" value="1"/>
</dbReference>
<dbReference type="EMBL" id="CP028103">
    <property type="protein sequence ID" value="AVQ29886.1"/>
    <property type="molecule type" value="Genomic_DNA"/>
</dbReference>
<dbReference type="RefSeq" id="WP_005952185.1">
    <property type="nucleotide sequence ID" value="NZ_CP028103.1"/>
</dbReference>
<evidence type="ECO:0000256" key="2">
    <source>
        <dbReference type="ARBA" id="ARBA00023015"/>
    </source>
</evidence>
<dbReference type="PANTHER" id="PTHR30204:SF69">
    <property type="entry name" value="MERR-FAMILY TRANSCRIPTIONAL REGULATOR"/>
    <property type="match status" value="1"/>
</dbReference>
<dbReference type="GO" id="GO:0003677">
    <property type="term" value="F:DNA binding"/>
    <property type="evidence" value="ECO:0007669"/>
    <property type="project" value="UniProtKB-KW"/>
</dbReference>
<keyword evidence="1" id="KW-0678">Repressor</keyword>